<evidence type="ECO:0000259" key="1">
    <source>
        <dbReference type="PROSITE" id="PS50914"/>
    </source>
</evidence>
<dbReference type="AlphaFoldDB" id="A0A081B6W0"/>
<gene>
    <name evidence="2" type="ORF">M2A_0277</name>
</gene>
<organism evidence="2 3">
    <name type="scientific">Tepidicaulis marinus</name>
    <dbReference type="NCBI Taxonomy" id="1333998"/>
    <lineage>
        <taxon>Bacteria</taxon>
        <taxon>Pseudomonadati</taxon>
        <taxon>Pseudomonadota</taxon>
        <taxon>Alphaproteobacteria</taxon>
        <taxon>Hyphomicrobiales</taxon>
        <taxon>Parvibaculaceae</taxon>
        <taxon>Tepidicaulis</taxon>
    </lineage>
</organism>
<evidence type="ECO:0000313" key="2">
    <source>
        <dbReference type="EMBL" id="GAK43778.1"/>
    </source>
</evidence>
<feature type="domain" description="BON" evidence="1">
    <location>
        <begin position="116"/>
        <end position="184"/>
    </location>
</feature>
<dbReference type="PROSITE" id="PS50914">
    <property type="entry name" value="BON"/>
    <property type="match status" value="2"/>
</dbReference>
<dbReference type="Pfam" id="PF04972">
    <property type="entry name" value="BON"/>
    <property type="match status" value="2"/>
</dbReference>
<dbReference type="SMART" id="SM00749">
    <property type="entry name" value="BON"/>
    <property type="match status" value="2"/>
</dbReference>
<dbReference type="InterPro" id="IPR014004">
    <property type="entry name" value="Transpt-assoc_nodulatn_dom_bac"/>
</dbReference>
<dbReference type="eggNOG" id="COG2823">
    <property type="taxonomic scope" value="Bacteria"/>
</dbReference>
<sequence>MAVLGFGLAGCTVTGTVIGAGAAAGIGASQERGLEAAADDLSIQVEINRRLLAADDKLFSRVSTQVSEGRVLLTGVVDRPEERVEAVRIAWSVKAVREVISEIRIAEGAGLVQAAKDALISSKLRSQIMRDTDIVAINYSIETVRGWVYLMGIAQDQRELTRVINHARDISGVRNIISHVQLKDDPDRRAALEE</sequence>
<dbReference type="Gene3D" id="3.30.1340.30">
    <property type="match status" value="1"/>
</dbReference>
<comment type="caution">
    <text evidence="2">The sequence shown here is derived from an EMBL/GenBank/DDBJ whole genome shotgun (WGS) entry which is preliminary data.</text>
</comment>
<dbReference type="InterPro" id="IPR007055">
    <property type="entry name" value="BON_dom"/>
</dbReference>
<proteinExistence type="predicted"/>
<dbReference type="InterPro" id="IPR051686">
    <property type="entry name" value="Lipoprotein_DolP"/>
</dbReference>
<keyword evidence="3" id="KW-1185">Reference proteome</keyword>
<evidence type="ECO:0000313" key="3">
    <source>
        <dbReference type="Proteomes" id="UP000028702"/>
    </source>
</evidence>
<name>A0A081B6W0_9HYPH</name>
<dbReference type="EMBL" id="BBIO01000001">
    <property type="protein sequence ID" value="GAK43778.1"/>
    <property type="molecule type" value="Genomic_DNA"/>
</dbReference>
<dbReference type="Proteomes" id="UP000028702">
    <property type="component" value="Unassembled WGS sequence"/>
</dbReference>
<reference evidence="2 3" key="1">
    <citation type="submission" date="2014-07" db="EMBL/GenBank/DDBJ databases">
        <title>Tepidicaulis marinum gen. nov., sp. nov., a novel marine bacterium denitrifying nitrate to nitrous oxide strictly under microaerobic conditions.</title>
        <authorList>
            <person name="Takeuchi M."/>
            <person name="Yamagishi T."/>
            <person name="Kamagata Y."/>
            <person name="Oshima K."/>
            <person name="Hattori M."/>
            <person name="Katayama T."/>
            <person name="Hanada S."/>
            <person name="Tamaki H."/>
            <person name="Marumo K."/>
            <person name="Maeda H."/>
            <person name="Nedachi M."/>
            <person name="Iwasaki W."/>
            <person name="Suwa Y."/>
            <person name="Sakata S."/>
        </authorList>
    </citation>
    <scope>NUCLEOTIDE SEQUENCE [LARGE SCALE GENOMIC DNA]</scope>
    <source>
        <strain evidence="2 3">MA2</strain>
    </source>
</reference>
<dbReference type="PANTHER" id="PTHR34606:SF15">
    <property type="entry name" value="BON DOMAIN-CONTAINING PROTEIN"/>
    <property type="match status" value="1"/>
</dbReference>
<protein>
    <submittedName>
        <fullName evidence="2">Transport-associated</fullName>
    </submittedName>
</protein>
<dbReference type="STRING" id="1333998.M2A_0277"/>
<feature type="domain" description="BON" evidence="1">
    <location>
        <begin position="39"/>
        <end position="107"/>
    </location>
</feature>
<dbReference type="PANTHER" id="PTHR34606">
    <property type="entry name" value="BON DOMAIN-CONTAINING PROTEIN"/>
    <property type="match status" value="1"/>
</dbReference>
<accession>A0A081B6W0</accession>